<dbReference type="Proteomes" id="UP001597241">
    <property type="component" value="Unassembled WGS sequence"/>
</dbReference>
<dbReference type="Pfam" id="PF00657">
    <property type="entry name" value="Lipase_GDSL"/>
    <property type="match status" value="1"/>
</dbReference>
<dbReference type="InterPro" id="IPR040794">
    <property type="entry name" value="CE2_N"/>
</dbReference>
<proteinExistence type="predicted"/>
<dbReference type="Gene3D" id="3.40.50.1110">
    <property type="entry name" value="SGNH hydrolase"/>
    <property type="match status" value="1"/>
</dbReference>
<dbReference type="InterPro" id="IPR036514">
    <property type="entry name" value="SGNH_hydro_sf"/>
</dbReference>
<dbReference type="Gene3D" id="2.60.120.260">
    <property type="entry name" value="Galactose-binding domain-like"/>
    <property type="match status" value="1"/>
</dbReference>
<dbReference type="PANTHER" id="PTHR37834:SF2">
    <property type="entry name" value="ESTERASE, SGNH HYDROLASE-TYPE"/>
    <property type="match status" value="1"/>
</dbReference>
<organism evidence="2 3">
    <name type="scientific">Lutibacter holmesii</name>
    <dbReference type="NCBI Taxonomy" id="1137985"/>
    <lineage>
        <taxon>Bacteria</taxon>
        <taxon>Pseudomonadati</taxon>
        <taxon>Bacteroidota</taxon>
        <taxon>Flavobacteriia</taxon>
        <taxon>Flavobacteriales</taxon>
        <taxon>Flavobacteriaceae</taxon>
        <taxon>Lutibacter</taxon>
    </lineage>
</organism>
<keyword evidence="2" id="KW-0378">Hydrolase</keyword>
<feature type="domain" description="Carbohydrate esterase 2 N-terminal" evidence="1">
    <location>
        <begin position="40"/>
        <end position="140"/>
    </location>
</feature>
<name>A0ABW3WLN9_9FLAO</name>
<sequence>MSTKIIKFLLVVFSVFLMNCTPKKEAIFNIEKAGSELFYYQGRTAVLNDSTAALISPGAYVASSFIGDSCEVFLKAEQQPYNYVSIELDGEYLGRIKVKSDSVKGYVFKASTSKKMHTLKVFKESEASNGTILFSGIKAEKIIFYKLPSTKYIEFIGNSITCGAASDGSVLPCEEGLYSDHQNVYFAYGPSLSRALNTNFMLSSVSGYGIYRNWNDENIEEPIMPQVYENLYLNLDNSKKYSFSYIPDIVSVCLGTNDLSEGDGLKPRLPFNKEKFVTNYINFVKTVYSYYPNTQIVLLNSPMSGAAANILLSACLKEVQSYFNENNEQQILLFEFNKAYNGGCLWHPSVSEHQEIAKELLPFFKNVLQDLE</sequence>
<dbReference type="SUPFAM" id="SSF52266">
    <property type="entry name" value="SGNH hydrolase"/>
    <property type="match status" value="1"/>
</dbReference>
<dbReference type="EMBL" id="JBHTMV010000003">
    <property type="protein sequence ID" value="MFD1293339.1"/>
    <property type="molecule type" value="Genomic_DNA"/>
</dbReference>
<reference evidence="3" key="1">
    <citation type="journal article" date="2019" name="Int. J. Syst. Evol. Microbiol.">
        <title>The Global Catalogue of Microorganisms (GCM) 10K type strain sequencing project: providing services to taxonomists for standard genome sequencing and annotation.</title>
        <authorList>
            <consortium name="The Broad Institute Genomics Platform"/>
            <consortium name="The Broad Institute Genome Sequencing Center for Infectious Disease"/>
            <person name="Wu L."/>
            <person name="Ma J."/>
        </authorList>
    </citation>
    <scope>NUCLEOTIDE SEQUENCE [LARGE SCALE GENOMIC DNA]</scope>
    <source>
        <strain evidence="3">CCUG 62221</strain>
    </source>
</reference>
<dbReference type="Pfam" id="PF17996">
    <property type="entry name" value="CE2_N"/>
    <property type="match status" value="1"/>
</dbReference>
<evidence type="ECO:0000313" key="3">
    <source>
        <dbReference type="Proteomes" id="UP001597241"/>
    </source>
</evidence>
<dbReference type="InterPro" id="IPR001087">
    <property type="entry name" value="GDSL"/>
</dbReference>
<evidence type="ECO:0000313" key="2">
    <source>
        <dbReference type="EMBL" id="MFD1293339.1"/>
    </source>
</evidence>
<comment type="caution">
    <text evidence="2">The sequence shown here is derived from an EMBL/GenBank/DDBJ whole genome shotgun (WGS) entry which is preliminary data.</text>
</comment>
<dbReference type="CDD" id="cd01831">
    <property type="entry name" value="Endoglucanase_E_like"/>
    <property type="match status" value="1"/>
</dbReference>
<evidence type="ECO:0000259" key="1">
    <source>
        <dbReference type="Pfam" id="PF17996"/>
    </source>
</evidence>
<keyword evidence="3" id="KW-1185">Reference proteome</keyword>
<protein>
    <submittedName>
        <fullName evidence="2">SGNH/GDSL hydrolase family protein</fullName>
    </submittedName>
</protein>
<dbReference type="GO" id="GO:0016787">
    <property type="term" value="F:hydrolase activity"/>
    <property type="evidence" value="ECO:0007669"/>
    <property type="project" value="UniProtKB-KW"/>
</dbReference>
<dbReference type="PANTHER" id="PTHR37834">
    <property type="entry name" value="GDSL-LIKE LIPASE/ACYLHYDROLASE DOMAIN PROTEIN (AFU_ORTHOLOGUE AFUA_2G00620)"/>
    <property type="match status" value="1"/>
</dbReference>
<gene>
    <name evidence="2" type="ORF">ACFQ5N_05775</name>
</gene>
<dbReference type="InterPro" id="IPR037461">
    <property type="entry name" value="CtCE2-like_dom"/>
</dbReference>
<dbReference type="InterPro" id="IPR052762">
    <property type="entry name" value="PCW_deacetylase/CE"/>
</dbReference>
<accession>A0ABW3WLN9</accession>
<dbReference type="RefSeq" id="WP_386808539.1">
    <property type="nucleotide sequence ID" value="NZ_JBHTMV010000003.1"/>
</dbReference>